<evidence type="ECO:0000313" key="3">
    <source>
        <dbReference type="Proteomes" id="UP000054821"/>
    </source>
</evidence>
<sequence>MDEENASPKARKGFSSKDMAVIQKTDEEQKELYDFISKHSHFSKEEKYALRIDSVSSFEKQWNLTVDSRGKFEACHDHGVGLAARRAQQFVESAYDVLQHVDPIVQLVKDFGAPYGGMAIGTISFLFTTELLD</sequence>
<comment type="caution">
    <text evidence="2">The sequence shown here is derived from an EMBL/GenBank/DDBJ whole genome shotgun (WGS) entry which is preliminary data.</text>
</comment>
<dbReference type="Proteomes" id="UP000054821">
    <property type="component" value="Unassembled WGS sequence"/>
</dbReference>
<dbReference type="RefSeq" id="XP_018663842.1">
    <property type="nucleotide sequence ID" value="XM_018803076.1"/>
</dbReference>
<gene>
    <name evidence="2" type="ORF">TGAM01_v210776</name>
</gene>
<proteinExistence type="predicted"/>
<evidence type="ECO:0000313" key="2">
    <source>
        <dbReference type="EMBL" id="PON20334.1"/>
    </source>
</evidence>
<evidence type="ECO:0000256" key="1">
    <source>
        <dbReference type="SAM" id="MobiDB-lite"/>
    </source>
</evidence>
<accession>A0A2P4Z7S1</accession>
<keyword evidence="3" id="KW-1185">Reference proteome</keyword>
<organism evidence="2 3">
    <name type="scientific">Trichoderma gamsii</name>
    <dbReference type="NCBI Taxonomy" id="398673"/>
    <lineage>
        <taxon>Eukaryota</taxon>
        <taxon>Fungi</taxon>
        <taxon>Dikarya</taxon>
        <taxon>Ascomycota</taxon>
        <taxon>Pezizomycotina</taxon>
        <taxon>Sordariomycetes</taxon>
        <taxon>Hypocreomycetidae</taxon>
        <taxon>Hypocreales</taxon>
        <taxon>Hypocreaceae</taxon>
        <taxon>Trichoderma</taxon>
    </lineage>
</organism>
<dbReference type="AlphaFoldDB" id="A0A2P4Z7S1"/>
<feature type="region of interest" description="Disordered" evidence="1">
    <location>
        <begin position="1"/>
        <end position="20"/>
    </location>
</feature>
<dbReference type="EMBL" id="JPDN02000072">
    <property type="protein sequence ID" value="PON20334.1"/>
    <property type="molecule type" value="Genomic_DNA"/>
</dbReference>
<reference evidence="2 3" key="1">
    <citation type="journal article" date="2016" name="Genome Announc.">
        <title>Draft Whole-Genome Sequence of Trichoderma gamsii T6085, a Promising Biocontrol Agent of Fusarium Head Blight on Wheat.</title>
        <authorList>
            <person name="Baroncelli R."/>
            <person name="Zapparata A."/>
            <person name="Piaggeschi G."/>
            <person name="Sarrocco S."/>
            <person name="Vannacci G."/>
        </authorList>
    </citation>
    <scope>NUCLEOTIDE SEQUENCE [LARGE SCALE GENOMIC DNA]</scope>
    <source>
        <strain evidence="2 3">T6085</strain>
    </source>
</reference>
<name>A0A2P4Z7S1_9HYPO</name>
<protein>
    <submittedName>
        <fullName evidence="2">Uncharacterized protein</fullName>
    </submittedName>
</protein>
<dbReference type="GeneID" id="29983159"/>
<dbReference type="STRING" id="398673.A0A2P4Z7S1"/>